<gene>
    <name evidence="1" type="ORF">Patl1_19001</name>
</gene>
<dbReference type="Proteomes" id="UP001164250">
    <property type="component" value="Chromosome 2"/>
</dbReference>
<name>A0ACC1BY88_9ROSI</name>
<protein>
    <submittedName>
        <fullName evidence="1">Uncharacterized protein</fullName>
    </submittedName>
</protein>
<evidence type="ECO:0000313" key="1">
    <source>
        <dbReference type="EMBL" id="KAJ0104812.1"/>
    </source>
</evidence>
<organism evidence="1 2">
    <name type="scientific">Pistacia atlantica</name>
    <dbReference type="NCBI Taxonomy" id="434234"/>
    <lineage>
        <taxon>Eukaryota</taxon>
        <taxon>Viridiplantae</taxon>
        <taxon>Streptophyta</taxon>
        <taxon>Embryophyta</taxon>
        <taxon>Tracheophyta</taxon>
        <taxon>Spermatophyta</taxon>
        <taxon>Magnoliopsida</taxon>
        <taxon>eudicotyledons</taxon>
        <taxon>Gunneridae</taxon>
        <taxon>Pentapetalae</taxon>
        <taxon>rosids</taxon>
        <taxon>malvids</taxon>
        <taxon>Sapindales</taxon>
        <taxon>Anacardiaceae</taxon>
        <taxon>Pistacia</taxon>
    </lineage>
</organism>
<proteinExistence type="predicted"/>
<keyword evidence="2" id="KW-1185">Reference proteome</keyword>
<accession>A0ACC1BY88</accession>
<evidence type="ECO:0000313" key="2">
    <source>
        <dbReference type="Proteomes" id="UP001164250"/>
    </source>
</evidence>
<sequence length="90" mass="10723">MERNLRRMIKTLQMQRLQRSEHISPRPSRFLHTRWQLGASRPVDHHHHYAAMEMKTLQDQIIQKYHQIALKMEGTITVERAAAGNEEYSC</sequence>
<dbReference type="EMBL" id="CM047898">
    <property type="protein sequence ID" value="KAJ0104812.1"/>
    <property type="molecule type" value="Genomic_DNA"/>
</dbReference>
<comment type="caution">
    <text evidence="1">The sequence shown here is derived from an EMBL/GenBank/DDBJ whole genome shotgun (WGS) entry which is preliminary data.</text>
</comment>
<reference evidence="2" key="1">
    <citation type="journal article" date="2023" name="G3 (Bethesda)">
        <title>Genome assembly and association tests identify interacting loci associated with vigor, precocity, and sex in interspecific pistachio rootstocks.</title>
        <authorList>
            <person name="Palmer W."/>
            <person name="Jacygrad E."/>
            <person name="Sagayaradj S."/>
            <person name="Cavanaugh K."/>
            <person name="Han R."/>
            <person name="Bertier L."/>
            <person name="Beede B."/>
            <person name="Kafkas S."/>
            <person name="Golino D."/>
            <person name="Preece J."/>
            <person name="Michelmore R."/>
        </authorList>
    </citation>
    <scope>NUCLEOTIDE SEQUENCE [LARGE SCALE GENOMIC DNA]</scope>
</reference>